<evidence type="ECO:0000313" key="2">
    <source>
        <dbReference type="Proteomes" id="UP001148629"/>
    </source>
</evidence>
<protein>
    <submittedName>
        <fullName evidence="1">Uncharacterized protein</fullName>
    </submittedName>
</protein>
<accession>A0ACC1RR36</accession>
<sequence>MLGFLTGHIPELPGSPSLNLRKLSLSQVYVGLGGPSSLTLEKAELPLRLRTLEIQDCDDALEFLEFVCLRKLGGSLEGDHRRRGCYPEPRDGPDGATDQTRNGVKKKTGKKTSRRRRGKKKTGKKTDAPSGAETRALRPIGRETG</sequence>
<evidence type="ECO:0000313" key="1">
    <source>
        <dbReference type="EMBL" id="KAJ3524160.1"/>
    </source>
</evidence>
<dbReference type="EMBL" id="JANRMS010002125">
    <property type="protein sequence ID" value="KAJ3524160.1"/>
    <property type="molecule type" value="Genomic_DNA"/>
</dbReference>
<reference evidence="1" key="1">
    <citation type="submission" date="2022-08" db="EMBL/GenBank/DDBJ databases">
        <title>Genome Sequence of Fusarium decemcellulare.</title>
        <authorList>
            <person name="Buettner E."/>
        </authorList>
    </citation>
    <scope>NUCLEOTIDE SEQUENCE</scope>
    <source>
        <strain evidence="1">Babe19</strain>
    </source>
</reference>
<proteinExistence type="predicted"/>
<organism evidence="1 2">
    <name type="scientific">Fusarium decemcellulare</name>
    <dbReference type="NCBI Taxonomy" id="57161"/>
    <lineage>
        <taxon>Eukaryota</taxon>
        <taxon>Fungi</taxon>
        <taxon>Dikarya</taxon>
        <taxon>Ascomycota</taxon>
        <taxon>Pezizomycotina</taxon>
        <taxon>Sordariomycetes</taxon>
        <taxon>Hypocreomycetidae</taxon>
        <taxon>Hypocreales</taxon>
        <taxon>Nectriaceae</taxon>
        <taxon>Fusarium</taxon>
        <taxon>Fusarium decemcellulare species complex</taxon>
    </lineage>
</organism>
<comment type="caution">
    <text evidence="1">The sequence shown here is derived from an EMBL/GenBank/DDBJ whole genome shotgun (WGS) entry which is preliminary data.</text>
</comment>
<dbReference type="Proteomes" id="UP001148629">
    <property type="component" value="Unassembled WGS sequence"/>
</dbReference>
<name>A0ACC1RR36_9HYPO</name>
<gene>
    <name evidence="1" type="ORF">NM208_g12162</name>
</gene>
<keyword evidence="2" id="KW-1185">Reference proteome</keyword>